<name>W1NZ39_AMBTC</name>
<sequence length="78" mass="9186">MKKRAWEKIDSPLSLEHQLEGIDLNHTSWYSEILEWNGRLSFVITRGNNLDGSLKAGVWVFSWEEKKWVEALRADLKE</sequence>
<protein>
    <submittedName>
        <fullName evidence="1">Uncharacterized protein</fullName>
    </submittedName>
</protein>
<dbReference type="Proteomes" id="UP000017836">
    <property type="component" value="Unassembled WGS sequence"/>
</dbReference>
<gene>
    <name evidence="1" type="ORF">AMTR_s00463p00014100</name>
</gene>
<dbReference type="AlphaFoldDB" id="W1NZ39"/>
<reference evidence="2" key="1">
    <citation type="journal article" date="2013" name="Science">
        <title>The Amborella genome and the evolution of flowering plants.</title>
        <authorList>
            <consortium name="Amborella Genome Project"/>
        </authorList>
    </citation>
    <scope>NUCLEOTIDE SEQUENCE [LARGE SCALE GENOMIC DNA]</scope>
</reference>
<evidence type="ECO:0000313" key="2">
    <source>
        <dbReference type="Proteomes" id="UP000017836"/>
    </source>
</evidence>
<dbReference type="HOGENOM" id="CLU_2625314_0_0_1"/>
<evidence type="ECO:0000313" key="1">
    <source>
        <dbReference type="EMBL" id="ERN02867.1"/>
    </source>
</evidence>
<dbReference type="EMBL" id="KI394473">
    <property type="protein sequence ID" value="ERN02867.1"/>
    <property type="molecule type" value="Genomic_DNA"/>
</dbReference>
<dbReference type="Gramene" id="ERN02867">
    <property type="protein sequence ID" value="ERN02867"/>
    <property type="gene ID" value="AMTR_s00463p00014100"/>
</dbReference>
<proteinExistence type="predicted"/>
<accession>W1NZ39</accession>
<keyword evidence="2" id="KW-1185">Reference proteome</keyword>
<organism evidence="1 2">
    <name type="scientific">Amborella trichopoda</name>
    <dbReference type="NCBI Taxonomy" id="13333"/>
    <lineage>
        <taxon>Eukaryota</taxon>
        <taxon>Viridiplantae</taxon>
        <taxon>Streptophyta</taxon>
        <taxon>Embryophyta</taxon>
        <taxon>Tracheophyta</taxon>
        <taxon>Spermatophyta</taxon>
        <taxon>Magnoliopsida</taxon>
        <taxon>Amborellales</taxon>
        <taxon>Amborellaceae</taxon>
        <taxon>Amborella</taxon>
    </lineage>
</organism>